<evidence type="ECO:0000259" key="2">
    <source>
        <dbReference type="PROSITE" id="PS50837"/>
    </source>
</evidence>
<evidence type="ECO:0000256" key="1">
    <source>
        <dbReference type="ARBA" id="ARBA00022737"/>
    </source>
</evidence>
<dbReference type="InterPro" id="IPR007111">
    <property type="entry name" value="NACHT_NTPase"/>
</dbReference>
<proteinExistence type="predicted"/>
<reference evidence="3" key="1">
    <citation type="journal article" date="2023" name="Mol. Phylogenet. Evol.">
        <title>Genome-scale phylogeny and comparative genomics of the fungal order Sordariales.</title>
        <authorList>
            <person name="Hensen N."/>
            <person name="Bonometti L."/>
            <person name="Westerberg I."/>
            <person name="Brannstrom I.O."/>
            <person name="Guillou S."/>
            <person name="Cros-Aarteil S."/>
            <person name="Calhoun S."/>
            <person name="Haridas S."/>
            <person name="Kuo A."/>
            <person name="Mondo S."/>
            <person name="Pangilinan J."/>
            <person name="Riley R."/>
            <person name="LaButti K."/>
            <person name="Andreopoulos B."/>
            <person name="Lipzen A."/>
            <person name="Chen C."/>
            <person name="Yan M."/>
            <person name="Daum C."/>
            <person name="Ng V."/>
            <person name="Clum A."/>
            <person name="Steindorff A."/>
            <person name="Ohm R.A."/>
            <person name="Martin F."/>
            <person name="Silar P."/>
            <person name="Natvig D.O."/>
            <person name="Lalanne C."/>
            <person name="Gautier V."/>
            <person name="Ament-Velasquez S.L."/>
            <person name="Kruys A."/>
            <person name="Hutchinson M.I."/>
            <person name="Powell A.J."/>
            <person name="Barry K."/>
            <person name="Miller A.N."/>
            <person name="Grigoriev I.V."/>
            <person name="Debuchy R."/>
            <person name="Gladieux P."/>
            <person name="Hiltunen Thoren M."/>
            <person name="Johannesson H."/>
        </authorList>
    </citation>
    <scope>NUCLEOTIDE SEQUENCE</scope>
    <source>
        <strain evidence="3">CBS 538.74</strain>
    </source>
</reference>
<dbReference type="PROSITE" id="PS50837">
    <property type="entry name" value="NACHT"/>
    <property type="match status" value="1"/>
</dbReference>
<dbReference type="Proteomes" id="UP001302745">
    <property type="component" value="Unassembled WGS sequence"/>
</dbReference>
<dbReference type="PANTHER" id="PTHR10039">
    <property type="entry name" value="AMELOGENIN"/>
    <property type="match status" value="1"/>
</dbReference>
<dbReference type="AlphaFoldDB" id="A0AAN6ZZ50"/>
<comment type="caution">
    <text evidence="3">The sequence shown here is derived from an EMBL/GenBank/DDBJ whole genome shotgun (WGS) entry which is preliminary data.</text>
</comment>
<keyword evidence="1" id="KW-0677">Repeat</keyword>
<dbReference type="InterPro" id="IPR027417">
    <property type="entry name" value="P-loop_NTPase"/>
</dbReference>
<accession>A0AAN6ZZ50</accession>
<protein>
    <recommendedName>
        <fullName evidence="2">NACHT domain-containing protein</fullName>
    </recommendedName>
</protein>
<name>A0AAN6ZZ50_9PEZI</name>
<evidence type="ECO:0000313" key="4">
    <source>
        <dbReference type="Proteomes" id="UP001302745"/>
    </source>
</evidence>
<sequence>MVTANPRLRVREARLADVDAITDINFAAFDDNIMNQLMYPGGVSADSREKFGSKVFPQRTAESEAEGSSKKSQGFLCVAEYSPEDSPSDGPGEVVAFAKWQLHPEPRTEEEWKGEDFTATAEICGEGCDVGVVNAFIGGMTRVQRDHAKGEAALYLGIIACSPARQRLGAGSALMEWGVNLADSLGLPCRLEASPTGYGLYKKFGYEDVDVLDLTVTETWGAANTSGSNWGANNAVTLAGPVPDGVLRSMDPVSAAANIIAIIHGANRLIALCKRFLEVMRDAPGDLRLILVEVSTLKAILDDLHFLVSCNHGPTILDTLTHDQGAIEGCRKVVSELEDLLPPECLLATDSKRKAESKAKALLEELRQYKSTIALALTTDSSLAQVVDVPGEDVQEQNVYNWLYVTDPSDLHEKSCDTYEPGTGEWLFRSPAWGSWLEEKTRCLWVHGIPGAGKTIFASHLIETVREHCEDRGSKYACVYYYCYFGHSQDETAPFLRWILLELCRRLGRVPLAVHELYRRGGKPTSRTLLAALENLVQAFDRVFIFVDAVDESLDRENLLRVLEDLAGHARFNNVRLLATSREYIDIEDTMKGVSTPISMRNPLLDEDIALYIRSKLDTHPRLKRWPRPVREEVLKALSTEANGMFRWVVCQIDALQRLKPESSIIATALNNLPKTLDETYERVFLRIPEDARLFVQHALHWLCTHRLIHQAIPGVQSPATCDFSRIDVPRGIAIPCEVLFGAVQQSLAKEELCDPMFLDGYVLDEELLRELCGCLVTLTSYPIRSFGRTVEEMPVVSFAHYTVLEFLESRRIRGGPAAPFALDRDRVFVEHAIVLFLGAAASADRWSLELPQKPGSDVYSDFDRYCAQSSALLLHWHVGALTSSGTTTWIAPLVELLQVRAPYLGSYFWYPPESFARLENPISPAIAAFRRVYKLRTLSPPPEPHLETLVRMLQVNEQGGLARAFLANLCRASNDFAIQLDLEFQPGVFFRRPSESSEQRGAEAHLSEILSFRGSVLEFYAHLPGGTWAQPCQGLYDILEFAAGHFDPSKIIGASSPCWGCLLLKRLLHLGAQSTIAATLSDLAGVKLLLEAGIDPNDIGDLRGNIGTPDRGPMLKPFSFVRGRSSLNIVRQRHVTSVWLKTANVWFRDHTISEAGPLEAILIQYGARDFTTSLDDGHLLADETKMLSISRDRGDMV</sequence>
<dbReference type="PANTHER" id="PTHR10039:SF16">
    <property type="entry name" value="GPI INOSITOL-DEACYLASE"/>
    <property type="match status" value="1"/>
</dbReference>
<dbReference type="Pfam" id="PF24883">
    <property type="entry name" value="NPHP3_N"/>
    <property type="match status" value="1"/>
</dbReference>
<dbReference type="Gene3D" id="3.40.50.300">
    <property type="entry name" value="P-loop containing nucleotide triphosphate hydrolases"/>
    <property type="match status" value="1"/>
</dbReference>
<dbReference type="SUPFAM" id="SSF52540">
    <property type="entry name" value="P-loop containing nucleoside triphosphate hydrolases"/>
    <property type="match status" value="1"/>
</dbReference>
<evidence type="ECO:0000313" key="3">
    <source>
        <dbReference type="EMBL" id="KAK4156157.1"/>
    </source>
</evidence>
<organism evidence="3 4">
    <name type="scientific">Chaetomidium leptoderma</name>
    <dbReference type="NCBI Taxonomy" id="669021"/>
    <lineage>
        <taxon>Eukaryota</taxon>
        <taxon>Fungi</taxon>
        <taxon>Dikarya</taxon>
        <taxon>Ascomycota</taxon>
        <taxon>Pezizomycotina</taxon>
        <taxon>Sordariomycetes</taxon>
        <taxon>Sordariomycetidae</taxon>
        <taxon>Sordariales</taxon>
        <taxon>Chaetomiaceae</taxon>
        <taxon>Chaetomidium</taxon>
    </lineage>
</organism>
<dbReference type="SUPFAM" id="SSF55729">
    <property type="entry name" value="Acyl-CoA N-acyltransferases (Nat)"/>
    <property type="match status" value="1"/>
</dbReference>
<gene>
    <name evidence="3" type="ORF">C8A00DRAFT_41316</name>
</gene>
<reference evidence="3" key="2">
    <citation type="submission" date="2023-05" db="EMBL/GenBank/DDBJ databases">
        <authorList>
            <consortium name="Lawrence Berkeley National Laboratory"/>
            <person name="Steindorff A."/>
            <person name="Hensen N."/>
            <person name="Bonometti L."/>
            <person name="Westerberg I."/>
            <person name="Brannstrom I.O."/>
            <person name="Guillou S."/>
            <person name="Cros-Aarteil S."/>
            <person name="Calhoun S."/>
            <person name="Haridas S."/>
            <person name="Kuo A."/>
            <person name="Mondo S."/>
            <person name="Pangilinan J."/>
            <person name="Riley R."/>
            <person name="Labutti K."/>
            <person name="Andreopoulos B."/>
            <person name="Lipzen A."/>
            <person name="Chen C."/>
            <person name="Yanf M."/>
            <person name="Daum C."/>
            <person name="Ng V."/>
            <person name="Clum A."/>
            <person name="Ohm R."/>
            <person name="Martin F."/>
            <person name="Silar P."/>
            <person name="Natvig D."/>
            <person name="Lalanne C."/>
            <person name="Gautier V."/>
            <person name="Ament-Velasquez S.L."/>
            <person name="Kruys A."/>
            <person name="Hutchinson M.I."/>
            <person name="Powell A.J."/>
            <person name="Barry K."/>
            <person name="Miller A.N."/>
            <person name="Grigoriev I.V."/>
            <person name="Debuchy R."/>
            <person name="Gladieux P."/>
            <person name="Thoren M.H."/>
            <person name="Johannesson H."/>
        </authorList>
    </citation>
    <scope>NUCLEOTIDE SEQUENCE</scope>
    <source>
        <strain evidence="3">CBS 538.74</strain>
    </source>
</reference>
<dbReference type="InterPro" id="IPR056884">
    <property type="entry name" value="NPHP3-like_N"/>
</dbReference>
<dbReference type="EMBL" id="MU856873">
    <property type="protein sequence ID" value="KAK4156157.1"/>
    <property type="molecule type" value="Genomic_DNA"/>
</dbReference>
<dbReference type="Gene3D" id="3.40.630.30">
    <property type="match status" value="1"/>
</dbReference>
<dbReference type="InterPro" id="IPR016181">
    <property type="entry name" value="Acyl_CoA_acyltransferase"/>
</dbReference>
<keyword evidence="4" id="KW-1185">Reference proteome</keyword>
<feature type="domain" description="NACHT" evidence="2">
    <location>
        <begin position="442"/>
        <end position="582"/>
    </location>
</feature>